<name>A0A918DUH2_9ACTN</name>
<dbReference type="Proteomes" id="UP000641932">
    <property type="component" value="Unassembled WGS sequence"/>
</dbReference>
<dbReference type="RefSeq" id="WP_189130212.1">
    <property type="nucleotide sequence ID" value="NZ_BMMS01000003.1"/>
</dbReference>
<gene>
    <name evidence="1" type="ORF">GCM10012280_09290</name>
</gene>
<keyword evidence="2" id="KW-1185">Reference proteome</keyword>
<proteinExistence type="predicted"/>
<comment type="caution">
    <text evidence="1">The sequence shown here is derived from an EMBL/GenBank/DDBJ whole genome shotgun (WGS) entry which is preliminary data.</text>
</comment>
<reference evidence="1" key="1">
    <citation type="journal article" date="2014" name="Int. J. Syst. Evol. Microbiol.">
        <title>Complete genome sequence of Corynebacterium casei LMG S-19264T (=DSM 44701T), isolated from a smear-ripened cheese.</title>
        <authorList>
            <consortium name="US DOE Joint Genome Institute (JGI-PGF)"/>
            <person name="Walter F."/>
            <person name="Albersmeier A."/>
            <person name="Kalinowski J."/>
            <person name="Ruckert C."/>
        </authorList>
    </citation>
    <scope>NUCLEOTIDE SEQUENCE</scope>
    <source>
        <strain evidence="1">CGMCC 4.7201</strain>
    </source>
</reference>
<accession>A0A918DUH2</accession>
<dbReference type="AlphaFoldDB" id="A0A918DUH2"/>
<evidence type="ECO:0000313" key="2">
    <source>
        <dbReference type="Proteomes" id="UP000641932"/>
    </source>
</evidence>
<organism evidence="1 2">
    <name type="scientific">Wenjunlia tyrosinilytica</name>
    <dbReference type="NCBI Taxonomy" id="1544741"/>
    <lineage>
        <taxon>Bacteria</taxon>
        <taxon>Bacillati</taxon>
        <taxon>Actinomycetota</taxon>
        <taxon>Actinomycetes</taxon>
        <taxon>Kitasatosporales</taxon>
        <taxon>Streptomycetaceae</taxon>
        <taxon>Wenjunlia</taxon>
    </lineage>
</organism>
<sequence>MQRDLPAFAEARGSRLADLFVEAQWQQLKAWQEVVTHCHAKNVRHVVMSSPEHLHQVPISAEIMKDEVEREIGGTLWLAKRCEATATSWQEASRGQ</sequence>
<reference evidence="1" key="2">
    <citation type="submission" date="2020-09" db="EMBL/GenBank/DDBJ databases">
        <authorList>
            <person name="Sun Q."/>
            <person name="Zhou Y."/>
        </authorList>
    </citation>
    <scope>NUCLEOTIDE SEQUENCE</scope>
    <source>
        <strain evidence="1">CGMCC 4.7201</strain>
    </source>
</reference>
<evidence type="ECO:0000313" key="1">
    <source>
        <dbReference type="EMBL" id="GGO82514.1"/>
    </source>
</evidence>
<dbReference type="EMBL" id="BMMS01000003">
    <property type="protein sequence ID" value="GGO82514.1"/>
    <property type="molecule type" value="Genomic_DNA"/>
</dbReference>
<protein>
    <submittedName>
        <fullName evidence="1">Uncharacterized protein</fullName>
    </submittedName>
</protein>